<dbReference type="Proteomes" id="UP000029391">
    <property type="component" value="Unassembled WGS sequence"/>
</dbReference>
<comment type="similarity">
    <text evidence="1">Belongs to the acetyltransferase family.</text>
</comment>
<reference evidence="5 6" key="1">
    <citation type="submission" date="2013-09" db="EMBL/GenBank/DDBJ databases">
        <title>Genome sequencing of Arenimonas composti.</title>
        <authorList>
            <person name="Chen F."/>
            <person name="Wang G."/>
        </authorList>
    </citation>
    <scope>NUCLEOTIDE SEQUENCE [LARGE SCALE GENOMIC DNA]</scope>
    <source>
        <strain evidence="5 6">TR7-09</strain>
    </source>
</reference>
<dbReference type="OrthoDB" id="9805924at2"/>
<dbReference type="FunFam" id="3.40.630.30:FF:000064">
    <property type="entry name" value="GNAT family acetyltransferase"/>
    <property type="match status" value="1"/>
</dbReference>
<evidence type="ECO:0000313" key="6">
    <source>
        <dbReference type="Proteomes" id="UP000029391"/>
    </source>
</evidence>
<dbReference type="InterPro" id="IPR016181">
    <property type="entry name" value="Acyl_CoA_acyltransferase"/>
</dbReference>
<keyword evidence="3" id="KW-0012">Acyltransferase</keyword>
<evidence type="ECO:0000256" key="1">
    <source>
        <dbReference type="ARBA" id="ARBA00008694"/>
    </source>
</evidence>
<accession>A0A091BAR6</accession>
<dbReference type="PANTHER" id="PTHR10545">
    <property type="entry name" value="DIAMINE N-ACETYLTRANSFERASE"/>
    <property type="match status" value="1"/>
</dbReference>
<dbReference type="eggNOG" id="COG0456">
    <property type="taxonomic scope" value="Bacteria"/>
</dbReference>
<dbReference type="SUPFAM" id="SSF55729">
    <property type="entry name" value="Acyl-CoA N-acyltransferases (Nat)"/>
    <property type="match status" value="1"/>
</dbReference>
<evidence type="ECO:0000256" key="2">
    <source>
        <dbReference type="ARBA" id="ARBA00022679"/>
    </source>
</evidence>
<evidence type="ECO:0000256" key="3">
    <source>
        <dbReference type="ARBA" id="ARBA00023315"/>
    </source>
</evidence>
<protein>
    <recommendedName>
        <fullName evidence="4">N-acetyltransferase domain-containing protein</fullName>
    </recommendedName>
</protein>
<dbReference type="AlphaFoldDB" id="A0A091BAR6"/>
<gene>
    <name evidence="5" type="ORF">P873_13545</name>
</gene>
<dbReference type="PANTHER" id="PTHR10545:SF29">
    <property type="entry name" value="GH14572P-RELATED"/>
    <property type="match status" value="1"/>
</dbReference>
<dbReference type="InterPro" id="IPR051016">
    <property type="entry name" value="Diverse_Substrate_AcTransf"/>
</dbReference>
<keyword evidence="6" id="KW-1185">Reference proteome</keyword>
<sequence>MKPEISIRAATAADADLLYALMRALAEYEGDVRHLLIDREALRRDGPGGAERFGAFIAESDGEALGFVSYTRTYAIWAAHARLLIDDVYVSDAARGRGVGERLMQAVRELARSEGAGSIRWTVQPGNTRAQAFYARLGATGMERQVWTWWVDGREGGGRKQEMKNEK</sequence>
<dbReference type="PROSITE" id="PS51186">
    <property type="entry name" value="GNAT"/>
    <property type="match status" value="1"/>
</dbReference>
<name>A0A091BAR6_9GAMM</name>
<comment type="caution">
    <text evidence="5">The sequence shown here is derived from an EMBL/GenBank/DDBJ whole genome shotgun (WGS) entry which is preliminary data.</text>
</comment>
<dbReference type="RefSeq" id="WP_026817517.1">
    <property type="nucleotide sequence ID" value="NZ_AUFF01000011.1"/>
</dbReference>
<dbReference type="EMBL" id="AWXU01000048">
    <property type="protein sequence ID" value="KFN48831.1"/>
    <property type="molecule type" value="Genomic_DNA"/>
</dbReference>
<proteinExistence type="inferred from homology"/>
<keyword evidence="2" id="KW-0808">Transferase</keyword>
<evidence type="ECO:0000259" key="4">
    <source>
        <dbReference type="PROSITE" id="PS51186"/>
    </source>
</evidence>
<dbReference type="GO" id="GO:0008080">
    <property type="term" value="F:N-acetyltransferase activity"/>
    <property type="evidence" value="ECO:0007669"/>
    <property type="project" value="UniProtKB-ARBA"/>
</dbReference>
<evidence type="ECO:0000313" key="5">
    <source>
        <dbReference type="EMBL" id="KFN48831.1"/>
    </source>
</evidence>
<dbReference type="CDD" id="cd04301">
    <property type="entry name" value="NAT_SF"/>
    <property type="match status" value="1"/>
</dbReference>
<dbReference type="Pfam" id="PF00583">
    <property type="entry name" value="Acetyltransf_1"/>
    <property type="match status" value="1"/>
</dbReference>
<feature type="domain" description="N-acetyltransferase" evidence="4">
    <location>
        <begin position="5"/>
        <end position="167"/>
    </location>
</feature>
<dbReference type="Gene3D" id="3.40.630.30">
    <property type="match status" value="1"/>
</dbReference>
<dbReference type="STRING" id="1121013.GCA_000426365_02614"/>
<dbReference type="InterPro" id="IPR000182">
    <property type="entry name" value="GNAT_dom"/>
</dbReference>
<organism evidence="5 6">
    <name type="scientific">Arenimonas composti TR7-09 = DSM 18010</name>
    <dbReference type="NCBI Taxonomy" id="1121013"/>
    <lineage>
        <taxon>Bacteria</taxon>
        <taxon>Pseudomonadati</taxon>
        <taxon>Pseudomonadota</taxon>
        <taxon>Gammaproteobacteria</taxon>
        <taxon>Lysobacterales</taxon>
        <taxon>Lysobacteraceae</taxon>
        <taxon>Arenimonas</taxon>
    </lineage>
</organism>